<evidence type="ECO:0000256" key="1">
    <source>
        <dbReference type="SAM" id="Phobius"/>
    </source>
</evidence>
<sequence>MHPATSIIVFTALSGLGYGLAVVLGLGFFDPSLLSTKIAYLASLMLIGIGLLSSLLHLGNPQRAWRALTQWRSSWLSREGVMAIATFVPLTLSAVLAIFTNRHDTVLGLITVLGSLVTVYCTSMIYASLKTVDSWHTKLTPLCFLLFSLAGGFLLASGIAGGDPLVVELLALLFVLLALVAKMIWRNRAAKLVPLSSPESATGLGTIGKVRLFERPHALDNYLTREMGFRIARKHAAKLWVIAFGCGAILPILALLLSMAIGGGLAAHVVLGVGILSHLIGVFVERWLFFAEAKHAVMNYY</sequence>
<keyword evidence="1" id="KW-0812">Transmembrane</keyword>
<keyword evidence="1" id="KW-0472">Membrane</keyword>
<comment type="caution">
    <text evidence="2">The sequence shown here is derived from an EMBL/GenBank/DDBJ whole genome shotgun (WGS) entry which is preliminary data.</text>
</comment>
<dbReference type="AlphaFoldDB" id="A0A2P7BTI5"/>
<keyword evidence="1" id="KW-1133">Transmembrane helix</keyword>
<proteinExistence type="predicted"/>
<feature type="transmembrane region" description="Helical" evidence="1">
    <location>
        <begin position="239"/>
        <end position="259"/>
    </location>
</feature>
<dbReference type="Pfam" id="PF04976">
    <property type="entry name" value="DmsC"/>
    <property type="match status" value="1"/>
</dbReference>
<gene>
    <name evidence="2" type="ORF">CU102_05895</name>
</gene>
<dbReference type="GO" id="GO:0005886">
    <property type="term" value="C:plasma membrane"/>
    <property type="evidence" value="ECO:0007669"/>
    <property type="project" value="TreeGrafter"/>
</dbReference>
<protein>
    <submittedName>
        <fullName evidence="2">DMSO reductase</fullName>
    </submittedName>
</protein>
<feature type="transmembrane region" description="Helical" evidence="1">
    <location>
        <begin position="80"/>
        <end position="100"/>
    </location>
</feature>
<keyword evidence="3" id="KW-1185">Reference proteome</keyword>
<dbReference type="RefSeq" id="WP_106710097.1">
    <property type="nucleotide sequence ID" value="NZ_PGGO01000003.1"/>
</dbReference>
<dbReference type="PANTHER" id="PTHR38095:SF1">
    <property type="entry name" value="ANAEROBIC DIMETHYL SULFOXIDE REDUCTASE CHAIN YNFH"/>
    <property type="match status" value="1"/>
</dbReference>
<feature type="transmembrane region" description="Helical" evidence="1">
    <location>
        <begin position="38"/>
        <end position="59"/>
    </location>
</feature>
<dbReference type="InterPro" id="IPR007059">
    <property type="entry name" value="DmsC"/>
</dbReference>
<evidence type="ECO:0000313" key="3">
    <source>
        <dbReference type="Proteomes" id="UP000241444"/>
    </source>
</evidence>
<feature type="transmembrane region" description="Helical" evidence="1">
    <location>
        <begin position="139"/>
        <end position="159"/>
    </location>
</feature>
<organism evidence="2 3">
    <name type="scientific">Phyllobacterium brassicacearum</name>
    <dbReference type="NCBI Taxonomy" id="314235"/>
    <lineage>
        <taxon>Bacteria</taxon>
        <taxon>Pseudomonadati</taxon>
        <taxon>Pseudomonadota</taxon>
        <taxon>Alphaproteobacteria</taxon>
        <taxon>Hyphomicrobiales</taxon>
        <taxon>Phyllobacteriaceae</taxon>
        <taxon>Phyllobacterium</taxon>
    </lineage>
</organism>
<feature type="transmembrane region" description="Helical" evidence="1">
    <location>
        <begin position="265"/>
        <end position="284"/>
    </location>
</feature>
<evidence type="ECO:0000313" key="2">
    <source>
        <dbReference type="EMBL" id="PSH69795.1"/>
    </source>
</evidence>
<feature type="transmembrane region" description="Helical" evidence="1">
    <location>
        <begin position="165"/>
        <end position="185"/>
    </location>
</feature>
<reference evidence="3" key="1">
    <citation type="submission" date="2017-11" db="EMBL/GenBank/DDBJ databases">
        <authorList>
            <person name="Kuznetsova I."/>
            <person name="Sazanova A."/>
            <person name="Chirak E."/>
            <person name="Safronova V."/>
            <person name="Willems A."/>
        </authorList>
    </citation>
    <scope>NUCLEOTIDE SEQUENCE [LARGE SCALE GENOMIC DNA]</scope>
    <source>
        <strain evidence="3">STM 196</strain>
    </source>
</reference>
<feature type="transmembrane region" description="Helical" evidence="1">
    <location>
        <begin position="7"/>
        <end position="26"/>
    </location>
</feature>
<name>A0A2P7BTI5_9HYPH</name>
<dbReference type="EMBL" id="PGGO01000003">
    <property type="protein sequence ID" value="PSH69795.1"/>
    <property type="molecule type" value="Genomic_DNA"/>
</dbReference>
<dbReference type="GO" id="GO:0009390">
    <property type="term" value="C:dimethyl sulfoxide reductase complex"/>
    <property type="evidence" value="ECO:0007669"/>
    <property type="project" value="TreeGrafter"/>
</dbReference>
<dbReference type="PANTHER" id="PTHR38095">
    <property type="entry name" value="ANAEROBIC DIMETHYL SULFOXIDE REDUCTASE CHAIN YNFH"/>
    <property type="match status" value="1"/>
</dbReference>
<dbReference type="OrthoDB" id="5520897at2"/>
<dbReference type="Proteomes" id="UP000241444">
    <property type="component" value="Unassembled WGS sequence"/>
</dbReference>
<feature type="transmembrane region" description="Helical" evidence="1">
    <location>
        <begin position="106"/>
        <end position="127"/>
    </location>
</feature>
<dbReference type="GO" id="GO:0009389">
    <property type="term" value="F:dimethyl sulfoxide reductase activity"/>
    <property type="evidence" value="ECO:0007669"/>
    <property type="project" value="TreeGrafter"/>
</dbReference>
<dbReference type="GO" id="GO:0019645">
    <property type="term" value="P:anaerobic electron transport chain"/>
    <property type="evidence" value="ECO:0007669"/>
    <property type="project" value="InterPro"/>
</dbReference>
<accession>A0A2P7BTI5</accession>